<keyword evidence="2" id="KW-0547">Nucleotide-binding</keyword>
<protein>
    <submittedName>
        <fullName evidence="5">Fic family protein</fullName>
    </submittedName>
</protein>
<dbReference type="EMBL" id="JACAGJ010000015">
    <property type="protein sequence ID" value="MDM1074311.1"/>
    <property type="molecule type" value="Genomic_DNA"/>
</dbReference>
<comment type="caution">
    <text evidence="5">The sequence shown here is derived from an EMBL/GenBank/DDBJ whole genome shotgun (WGS) entry which is preliminary data.</text>
</comment>
<accession>A0AAJ1QHS3</accession>
<reference evidence="5" key="1">
    <citation type="submission" date="2020-06" db="EMBL/GenBank/DDBJ databases">
        <authorList>
            <person name="Dong N."/>
        </authorList>
    </citation>
    <scope>NUCLEOTIDE SEQUENCE</scope>
    <source>
        <strain evidence="5">R655-4</strain>
    </source>
</reference>
<evidence type="ECO:0000259" key="4">
    <source>
        <dbReference type="PROSITE" id="PS51459"/>
    </source>
</evidence>
<dbReference type="PROSITE" id="PS51459">
    <property type="entry name" value="FIDO"/>
    <property type="match status" value="1"/>
</dbReference>
<dbReference type="InterPro" id="IPR003812">
    <property type="entry name" value="Fido"/>
</dbReference>
<dbReference type="GO" id="GO:0005524">
    <property type="term" value="F:ATP binding"/>
    <property type="evidence" value="ECO:0007669"/>
    <property type="project" value="UniProtKB-KW"/>
</dbReference>
<evidence type="ECO:0000256" key="2">
    <source>
        <dbReference type="PIRSR" id="PIRSR640198-2"/>
    </source>
</evidence>
<dbReference type="SUPFAM" id="SSF140931">
    <property type="entry name" value="Fic-like"/>
    <property type="match status" value="1"/>
</dbReference>
<evidence type="ECO:0000313" key="5">
    <source>
        <dbReference type="EMBL" id="MDM1074311.1"/>
    </source>
</evidence>
<feature type="binding site" evidence="2">
    <location>
        <begin position="180"/>
        <end position="187"/>
    </location>
    <ligand>
        <name>ATP</name>
        <dbReference type="ChEBI" id="CHEBI:30616"/>
    </ligand>
</feature>
<dbReference type="PANTHER" id="PTHR13504">
    <property type="entry name" value="FIDO DOMAIN-CONTAINING PROTEIN DDB_G0283145"/>
    <property type="match status" value="1"/>
</dbReference>
<dbReference type="PANTHER" id="PTHR13504:SF38">
    <property type="entry name" value="FIDO DOMAIN-CONTAINING PROTEIN"/>
    <property type="match status" value="1"/>
</dbReference>
<dbReference type="RefSeq" id="WP_286487237.1">
    <property type="nucleotide sequence ID" value="NZ_JACAGJ010000015.1"/>
</dbReference>
<dbReference type="InterPro" id="IPR036597">
    <property type="entry name" value="Fido-like_dom_sf"/>
</dbReference>
<feature type="site" description="Important for autoinhibition of adenylyltransferase activity" evidence="3">
    <location>
        <position position="35"/>
    </location>
</feature>
<name>A0AAJ1QHS3_9FLAO</name>
<sequence>MESLINKYKELGIEKTIDHDKFNLISVVHHSTVLEGSTLTEIESSVLINDGLTPKGKPLEHSLMVTDHYKALIYVIEQANKKTPISVELIKNIGALVLKNTGSVYETILGTVDASKGEFRKGNVMAGSTYFPNYDKVERLMNDLVSTLQNKMNTNLTIKEQVNLSFDAHFNMVSIHPFYDGNGRSSRLLMNYIQQYYNLPLAIVNSESKVDYIEALIETREKEDISIFRNFMKQEYSTQLKEEIQNFEKISKPNKGLGFKFLF</sequence>
<dbReference type="Gene3D" id="1.10.3290.10">
    <property type="entry name" value="Fido-like domain"/>
    <property type="match status" value="1"/>
</dbReference>
<dbReference type="InterPro" id="IPR040198">
    <property type="entry name" value="Fido_containing"/>
</dbReference>
<proteinExistence type="predicted"/>
<evidence type="ECO:0000256" key="3">
    <source>
        <dbReference type="PIRSR" id="PIRSR640198-3"/>
    </source>
</evidence>
<reference evidence="5" key="2">
    <citation type="journal article" date="2022" name="Sci. Total Environ.">
        <title>Prevalence, transmission, and molecular epidemiology of tet(X)-positive bacteria among humans, animals, and environmental niches in China: An epidemiological, and genomic-based study.</title>
        <authorList>
            <person name="Dong N."/>
            <person name="Zeng Y."/>
            <person name="Cai C."/>
            <person name="Sun C."/>
            <person name="Lu J."/>
            <person name="Liu C."/>
            <person name="Zhou H."/>
            <person name="Sun Q."/>
            <person name="Shu L."/>
            <person name="Wang H."/>
            <person name="Wang Y."/>
            <person name="Wang S."/>
            <person name="Wu C."/>
            <person name="Chan E.W."/>
            <person name="Chen G."/>
            <person name="Shen Z."/>
            <person name="Chen S."/>
            <person name="Zhang R."/>
        </authorList>
    </citation>
    <scope>NUCLEOTIDE SEQUENCE</scope>
    <source>
        <strain evidence="5">R655-4</strain>
    </source>
</reference>
<feature type="domain" description="Fido" evidence="4">
    <location>
        <begin position="85"/>
        <end position="234"/>
    </location>
</feature>
<dbReference type="Proteomes" id="UP001170959">
    <property type="component" value="Unassembled WGS sequence"/>
</dbReference>
<organism evidence="5 6">
    <name type="scientific">Empedobacter brevis</name>
    <dbReference type="NCBI Taxonomy" id="247"/>
    <lineage>
        <taxon>Bacteria</taxon>
        <taxon>Pseudomonadati</taxon>
        <taxon>Bacteroidota</taxon>
        <taxon>Flavobacteriia</taxon>
        <taxon>Flavobacteriales</taxon>
        <taxon>Weeksellaceae</taxon>
        <taxon>Empedobacter</taxon>
    </lineage>
</organism>
<feature type="active site" evidence="1">
    <location>
        <position position="176"/>
    </location>
</feature>
<dbReference type="AlphaFoldDB" id="A0AAJ1QHS3"/>
<dbReference type="Pfam" id="PF02661">
    <property type="entry name" value="Fic"/>
    <property type="match status" value="1"/>
</dbReference>
<keyword evidence="2" id="KW-0067">ATP-binding</keyword>
<gene>
    <name evidence="5" type="ORF">HX001_17645</name>
</gene>
<evidence type="ECO:0000256" key="1">
    <source>
        <dbReference type="PIRSR" id="PIRSR640198-1"/>
    </source>
</evidence>
<evidence type="ECO:0000313" key="6">
    <source>
        <dbReference type="Proteomes" id="UP001170959"/>
    </source>
</evidence>